<name>A0ABU1ABC5_9LACO</name>
<gene>
    <name evidence="4" type="ORF">RA086_11665</name>
</gene>
<protein>
    <submittedName>
        <fullName evidence="4">Firmicu-CTERM sorting domain-containing protein</fullName>
    </submittedName>
</protein>
<sequence length="435" mass="44961">MKLRRLMILGAAVLGLTGLVTLTGPTTVNAASSAANSTSSAISIDGQFSDWSGATLTNGYNGSTALVDNGRYLNVYVKMQNGNVPTHGDYIFIINGKTYHAWLSDTSVDSGKTKAVTVTGGSDYDGTQYGTVGNGYVMNDGKNNYGEFRVNLKSFGLNGTVVGKQASFTNPNIGSNAATTTVTSMGNSGSDSSSAASSSSSTSSSVVSSSSSSSVSSSSTAAGVIDGKADSSSKDTTTTDGNANNDNDNLNIVIDGKFADWKNVTLTGGQYDSGKFAMVSDGDAVYVYVVMKYGTVPGYGDYDFDIGGKKVYVWSKDMPSSQVAEGSAQKVTFKGADNQADDQGIDVGTGYVSSKDGYNIAEFKVSLGKLGVSSMTGQTITMYNPNITSQKVTVAGGSTGPILISGIGVAIVGFGYYRLRKAGLLTRKGRRMSGK</sequence>
<keyword evidence="2" id="KW-0472">Membrane</keyword>
<feature type="signal peptide" evidence="3">
    <location>
        <begin position="1"/>
        <end position="30"/>
    </location>
</feature>
<feature type="region of interest" description="Disordered" evidence="1">
    <location>
        <begin position="168"/>
        <end position="249"/>
    </location>
</feature>
<comment type="caution">
    <text evidence="4">The sequence shown here is derived from an EMBL/GenBank/DDBJ whole genome shotgun (WGS) entry which is preliminary data.</text>
</comment>
<feature type="chain" id="PRO_5046078171" evidence="3">
    <location>
        <begin position="31"/>
        <end position="435"/>
    </location>
</feature>
<dbReference type="Proteomes" id="UP001227831">
    <property type="component" value="Unassembled WGS sequence"/>
</dbReference>
<proteinExistence type="predicted"/>
<dbReference type="RefSeq" id="WP_308703958.1">
    <property type="nucleotide sequence ID" value="NZ_JAVCWF010000001.1"/>
</dbReference>
<feature type="transmembrane region" description="Helical" evidence="2">
    <location>
        <begin position="400"/>
        <end position="419"/>
    </location>
</feature>
<evidence type="ECO:0000313" key="4">
    <source>
        <dbReference type="EMBL" id="MDQ7938267.1"/>
    </source>
</evidence>
<keyword evidence="2" id="KW-1133">Transmembrane helix</keyword>
<keyword evidence="3" id="KW-0732">Signal</keyword>
<evidence type="ECO:0000256" key="1">
    <source>
        <dbReference type="SAM" id="MobiDB-lite"/>
    </source>
</evidence>
<reference evidence="4 5" key="1">
    <citation type="journal article" date="2023" name="Int. J. Syst. Evol. Microbiol.">
        <title>Lactiplantibacillus brownii sp. nov., a novel psychrotolerant species isolated from sauerkraut.</title>
        <authorList>
            <person name="Heng Y.C."/>
            <person name="Silvaraju S."/>
            <person name="Lee J.K.Y."/>
            <person name="Kittelmann S."/>
        </authorList>
    </citation>
    <scope>NUCLEOTIDE SEQUENCE [LARGE SCALE GENOMIC DNA]</scope>
    <source>
        <strain evidence="4 5">WILCCON 0030</strain>
    </source>
</reference>
<feature type="compositionally biased region" description="Low complexity" evidence="1">
    <location>
        <begin position="188"/>
        <end position="224"/>
    </location>
</feature>
<keyword evidence="2" id="KW-0812">Transmembrane</keyword>
<dbReference type="NCBIfam" id="TIGR04145">
    <property type="entry name" value="Firmicu_CTERM"/>
    <property type="match status" value="2"/>
</dbReference>
<organism evidence="4 5">
    <name type="scientific">Lactiplantibacillus brownii</name>
    <dbReference type="NCBI Taxonomy" id="3069269"/>
    <lineage>
        <taxon>Bacteria</taxon>
        <taxon>Bacillati</taxon>
        <taxon>Bacillota</taxon>
        <taxon>Bacilli</taxon>
        <taxon>Lactobacillales</taxon>
        <taxon>Lactobacillaceae</taxon>
        <taxon>Lactiplantibacillus</taxon>
    </lineage>
</organism>
<keyword evidence="5" id="KW-1185">Reference proteome</keyword>
<dbReference type="EMBL" id="JAVCWF010000001">
    <property type="protein sequence ID" value="MDQ7938267.1"/>
    <property type="molecule type" value="Genomic_DNA"/>
</dbReference>
<evidence type="ECO:0000256" key="2">
    <source>
        <dbReference type="SAM" id="Phobius"/>
    </source>
</evidence>
<dbReference type="InterPro" id="IPR026409">
    <property type="entry name" value="Firmicu_CTERM"/>
</dbReference>
<evidence type="ECO:0000313" key="5">
    <source>
        <dbReference type="Proteomes" id="UP001227831"/>
    </source>
</evidence>
<feature type="compositionally biased region" description="Polar residues" evidence="1">
    <location>
        <begin position="168"/>
        <end position="187"/>
    </location>
</feature>
<evidence type="ECO:0000256" key="3">
    <source>
        <dbReference type="SAM" id="SignalP"/>
    </source>
</evidence>
<accession>A0ABU1ABC5</accession>
<feature type="compositionally biased region" description="Low complexity" evidence="1">
    <location>
        <begin position="234"/>
        <end position="249"/>
    </location>
</feature>